<evidence type="ECO:0000313" key="4">
    <source>
        <dbReference type="Proteomes" id="UP000265520"/>
    </source>
</evidence>
<dbReference type="EMBL" id="LXQA010049789">
    <property type="protein sequence ID" value="MCI02655.1"/>
    <property type="molecule type" value="Genomic_DNA"/>
</dbReference>
<protein>
    <submittedName>
        <fullName evidence="3">Uncharacterized protein</fullName>
    </submittedName>
</protein>
<comment type="caution">
    <text evidence="3">The sequence shown here is derived from an EMBL/GenBank/DDBJ whole genome shotgun (WGS) entry which is preliminary data.</text>
</comment>
<keyword evidence="2" id="KW-1133">Transmembrane helix</keyword>
<feature type="transmembrane region" description="Helical" evidence="2">
    <location>
        <begin position="106"/>
        <end position="124"/>
    </location>
</feature>
<accession>A0A392NVY7</accession>
<feature type="compositionally biased region" description="Basic and acidic residues" evidence="1">
    <location>
        <begin position="75"/>
        <end position="85"/>
    </location>
</feature>
<keyword evidence="2" id="KW-0472">Membrane</keyword>
<dbReference type="AlphaFoldDB" id="A0A392NVY7"/>
<proteinExistence type="predicted"/>
<keyword evidence="4" id="KW-1185">Reference proteome</keyword>
<reference evidence="3 4" key="1">
    <citation type="journal article" date="2018" name="Front. Plant Sci.">
        <title>Red Clover (Trifolium pratense) and Zigzag Clover (T. medium) - A Picture of Genomic Similarities and Differences.</title>
        <authorList>
            <person name="Dluhosova J."/>
            <person name="Istvanek J."/>
            <person name="Nedelnik J."/>
            <person name="Repkova J."/>
        </authorList>
    </citation>
    <scope>NUCLEOTIDE SEQUENCE [LARGE SCALE GENOMIC DNA]</scope>
    <source>
        <strain evidence="4">cv. 10/8</strain>
        <tissue evidence="3">Leaf</tissue>
    </source>
</reference>
<evidence type="ECO:0000256" key="2">
    <source>
        <dbReference type="SAM" id="Phobius"/>
    </source>
</evidence>
<keyword evidence="2" id="KW-0812">Transmembrane</keyword>
<feature type="region of interest" description="Disordered" evidence="1">
    <location>
        <begin position="56"/>
        <end position="92"/>
    </location>
</feature>
<sequence>MMIHQVLRRTYPVESRVMQHLSPGPFHHRTKIALDVPGYTPGPTYPGHVSDASAVSWSVSESGPADQVSAGTAGSRKDTGHRESRPSTAQNLNTGAAEGYAVGPDVAAAAVVQVVVAILLLPLLPGGLSLLS</sequence>
<name>A0A392NVY7_9FABA</name>
<evidence type="ECO:0000256" key="1">
    <source>
        <dbReference type="SAM" id="MobiDB-lite"/>
    </source>
</evidence>
<dbReference type="Proteomes" id="UP000265520">
    <property type="component" value="Unassembled WGS sequence"/>
</dbReference>
<evidence type="ECO:0000313" key="3">
    <source>
        <dbReference type="EMBL" id="MCI02655.1"/>
    </source>
</evidence>
<organism evidence="3 4">
    <name type="scientific">Trifolium medium</name>
    <dbReference type="NCBI Taxonomy" id="97028"/>
    <lineage>
        <taxon>Eukaryota</taxon>
        <taxon>Viridiplantae</taxon>
        <taxon>Streptophyta</taxon>
        <taxon>Embryophyta</taxon>
        <taxon>Tracheophyta</taxon>
        <taxon>Spermatophyta</taxon>
        <taxon>Magnoliopsida</taxon>
        <taxon>eudicotyledons</taxon>
        <taxon>Gunneridae</taxon>
        <taxon>Pentapetalae</taxon>
        <taxon>rosids</taxon>
        <taxon>fabids</taxon>
        <taxon>Fabales</taxon>
        <taxon>Fabaceae</taxon>
        <taxon>Papilionoideae</taxon>
        <taxon>50 kb inversion clade</taxon>
        <taxon>NPAAA clade</taxon>
        <taxon>Hologalegina</taxon>
        <taxon>IRL clade</taxon>
        <taxon>Trifolieae</taxon>
        <taxon>Trifolium</taxon>
    </lineage>
</organism>